<dbReference type="InterPro" id="IPR001650">
    <property type="entry name" value="Helicase_C-like"/>
</dbReference>
<name>A0A927CZR4_9BACI</name>
<dbReference type="Pfam" id="PF00270">
    <property type="entry name" value="DEAD"/>
    <property type="match status" value="1"/>
</dbReference>
<reference evidence="8" key="1">
    <citation type="submission" date="2020-09" db="EMBL/GenBank/DDBJ databases">
        <title>Bacillus faecalis sp. nov., a moderately halophilic bacterium isolated from cow faeces.</title>
        <authorList>
            <person name="Jiang L."/>
            <person name="Lee J."/>
        </authorList>
    </citation>
    <scope>NUCLEOTIDE SEQUENCE</scope>
    <source>
        <strain evidence="8">AGMB 02131</strain>
    </source>
</reference>
<dbReference type="GO" id="GO:0016787">
    <property type="term" value="F:hydrolase activity"/>
    <property type="evidence" value="ECO:0007669"/>
    <property type="project" value="UniProtKB-KW"/>
</dbReference>
<dbReference type="Proteomes" id="UP000602076">
    <property type="component" value="Unassembled WGS sequence"/>
</dbReference>
<keyword evidence="2" id="KW-0378">Hydrolase</keyword>
<gene>
    <name evidence="8" type="ORF">IEO70_10410</name>
</gene>
<keyword evidence="1" id="KW-0547">Nucleotide-binding</keyword>
<dbReference type="SUPFAM" id="SSF52540">
    <property type="entry name" value="P-loop containing nucleoside triphosphate hydrolases"/>
    <property type="match status" value="1"/>
</dbReference>
<feature type="domain" description="Helicase C-terminal" evidence="7">
    <location>
        <begin position="214"/>
        <end position="373"/>
    </location>
</feature>
<evidence type="ECO:0000313" key="8">
    <source>
        <dbReference type="EMBL" id="MBD3108780.1"/>
    </source>
</evidence>
<dbReference type="GO" id="GO:0033592">
    <property type="term" value="F:RNA strand annealing activity"/>
    <property type="evidence" value="ECO:0007669"/>
    <property type="project" value="TreeGrafter"/>
</dbReference>
<protein>
    <submittedName>
        <fullName evidence="8">DEAD/DEAH box helicase</fullName>
    </submittedName>
</protein>
<feature type="compositionally biased region" description="Basic residues" evidence="5">
    <location>
        <begin position="383"/>
        <end position="395"/>
    </location>
</feature>
<dbReference type="RefSeq" id="WP_190998312.1">
    <property type="nucleotide sequence ID" value="NZ_JACXSI010000023.1"/>
</dbReference>
<dbReference type="Gene3D" id="3.40.50.300">
    <property type="entry name" value="P-loop containing nucleotide triphosphate hydrolases"/>
    <property type="match status" value="2"/>
</dbReference>
<dbReference type="PANTHER" id="PTHR47963:SF7">
    <property type="entry name" value="ATP-DEPENDENT RNA HELICASE YFML-RELATED"/>
    <property type="match status" value="1"/>
</dbReference>
<dbReference type="GO" id="GO:0005829">
    <property type="term" value="C:cytosol"/>
    <property type="evidence" value="ECO:0007669"/>
    <property type="project" value="TreeGrafter"/>
</dbReference>
<dbReference type="Pfam" id="PF00271">
    <property type="entry name" value="Helicase_C"/>
    <property type="match status" value="1"/>
</dbReference>
<dbReference type="SMART" id="SM00487">
    <property type="entry name" value="DEXDc"/>
    <property type="match status" value="1"/>
</dbReference>
<dbReference type="AlphaFoldDB" id="A0A927CZR4"/>
<evidence type="ECO:0000256" key="4">
    <source>
        <dbReference type="ARBA" id="ARBA00022840"/>
    </source>
</evidence>
<dbReference type="CDD" id="cd18787">
    <property type="entry name" value="SF2_C_DEAD"/>
    <property type="match status" value="1"/>
</dbReference>
<comment type="caution">
    <text evidence="8">The sequence shown here is derived from an EMBL/GenBank/DDBJ whole genome shotgun (WGS) entry which is preliminary data.</text>
</comment>
<organism evidence="8 9">
    <name type="scientific">Peribacillus faecalis</name>
    <dbReference type="NCBI Taxonomy" id="2772559"/>
    <lineage>
        <taxon>Bacteria</taxon>
        <taxon>Bacillati</taxon>
        <taxon>Bacillota</taxon>
        <taxon>Bacilli</taxon>
        <taxon>Bacillales</taxon>
        <taxon>Bacillaceae</taxon>
        <taxon>Peribacillus</taxon>
    </lineage>
</organism>
<feature type="domain" description="Helicase ATP-binding" evidence="6">
    <location>
        <begin position="33"/>
        <end position="203"/>
    </location>
</feature>
<evidence type="ECO:0000313" key="9">
    <source>
        <dbReference type="Proteomes" id="UP000602076"/>
    </source>
</evidence>
<sequence>MNSSFINNLPDFLQETWKKEGFQKPTAIQEEAYPVIMNGSDLIAQSPTGTGKTLAYLLPLLANIDAESIQLQTVILASSRELVMQIHQEIIKWTAQTNIRSASFIGGANLKRQLEKLKKKPHIIVGTPGKVQELLQQKKLKMHAVKTIVLDEGDTLIVPEHFDTIAGIVKSTMKERQVVLFSATVTPNIMEALAQLMDNPIDISIKRDDQFMGKVDHMYFVCEKRDKIAYLERIARLQDVKALVFMKDIGDMNLVSSKLKFKELPIAILHSESSKSERENALKSFRKGQVSMLLCTDVAARGLDIKGLTTVVHYDLPRTLEQYTHRSGRTGRAGNDGTVISIITPSEEKELKQLTKKLDLQVEKKEFYKGKIVEAKRENKPQRPVKKPGFKINKK</sequence>
<proteinExistence type="predicted"/>
<evidence type="ECO:0000256" key="2">
    <source>
        <dbReference type="ARBA" id="ARBA00022801"/>
    </source>
</evidence>
<accession>A0A927CZR4</accession>
<dbReference type="InterPro" id="IPR014001">
    <property type="entry name" value="Helicase_ATP-bd"/>
</dbReference>
<dbReference type="InterPro" id="IPR011545">
    <property type="entry name" value="DEAD/DEAH_box_helicase_dom"/>
</dbReference>
<keyword evidence="3 8" id="KW-0347">Helicase</keyword>
<keyword evidence="9" id="KW-1185">Reference proteome</keyword>
<dbReference type="GO" id="GO:0005524">
    <property type="term" value="F:ATP binding"/>
    <property type="evidence" value="ECO:0007669"/>
    <property type="project" value="UniProtKB-KW"/>
</dbReference>
<evidence type="ECO:0000256" key="1">
    <source>
        <dbReference type="ARBA" id="ARBA00022741"/>
    </source>
</evidence>
<dbReference type="PROSITE" id="PS51194">
    <property type="entry name" value="HELICASE_CTER"/>
    <property type="match status" value="1"/>
</dbReference>
<feature type="region of interest" description="Disordered" evidence="5">
    <location>
        <begin position="375"/>
        <end position="395"/>
    </location>
</feature>
<dbReference type="PANTHER" id="PTHR47963">
    <property type="entry name" value="DEAD-BOX ATP-DEPENDENT RNA HELICASE 47, MITOCHONDRIAL"/>
    <property type="match status" value="1"/>
</dbReference>
<dbReference type="SMART" id="SM00490">
    <property type="entry name" value="HELICc"/>
    <property type="match status" value="1"/>
</dbReference>
<evidence type="ECO:0000256" key="3">
    <source>
        <dbReference type="ARBA" id="ARBA00022806"/>
    </source>
</evidence>
<dbReference type="InterPro" id="IPR050547">
    <property type="entry name" value="DEAD_box_RNA_helicases"/>
</dbReference>
<evidence type="ECO:0000259" key="7">
    <source>
        <dbReference type="PROSITE" id="PS51194"/>
    </source>
</evidence>
<evidence type="ECO:0000259" key="6">
    <source>
        <dbReference type="PROSITE" id="PS51192"/>
    </source>
</evidence>
<dbReference type="InterPro" id="IPR044742">
    <property type="entry name" value="DEAD/DEAH_RhlB"/>
</dbReference>
<dbReference type="GO" id="GO:0005840">
    <property type="term" value="C:ribosome"/>
    <property type="evidence" value="ECO:0007669"/>
    <property type="project" value="TreeGrafter"/>
</dbReference>
<dbReference type="EMBL" id="JACXSI010000023">
    <property type="protein sequence ID" value="MBD3108780.1"/>
    <property type="molecule type" value="Genomic_DNA"/>
</dbReference>
<dbReference type="InterPro" id="IPR027417">
    <property type="entry name" value="P-loop_NTPase"/>
</dbReference>
<dbReference type="PROSITE" id="PS51192">
    <property type="entry name" value="HELICASE_ATP_BIND_1"/>
    <property type="match status" value="1"/>
</dbReference>
<dbReference type="GO" id="GO:0003724">
    <property type="term" value="F:RNA helicase activity"/>
    <property type="evidence" value="ECO:0007669"/>
    <property type="project" value="TreeGrafter"/>
</dbReference>
<keyword evidence="4" id="KW-0067">ATP-binding</keyword>
<evidence type="ECO:0000256" key="5">
    <source>
        <dbReference type="SAM" id="MobiDB-lite"/>
    </source>
</evidence>
<dbReference type="CDD" id="cd00268">
    <property type="entry name" value="DEADc"/>
    <property type="match status" value="1"/>
</dbReference>
<dbReference type="GO" id="GO:0009409">
    <property type="term" value="P:response to cold"/>
    <property type="evidence" value="ECO:0007669"/>
    <property type="project" value="TreeGrafter"/>
</dbReference>